<feature type="compositionally biased region" description="Polar residues" evidence="7">
    <location>
        <begin position="783"/>
        <end position="798"/>
    </location>
</feature>
<comment type="similarity">
    <text evidence="2 6">Belongs to the MscS (TC 1.A.23) family.</text>
</comment>
<feature type="domain" description="EF-hand" evidence="9">
    <location>
        <begin position="475"/>
        <end position="510"/>
    </location>
</feature>
<keyword evidence="3 8" id="KW-0812">Transmembrane</keyword>
<gene>
    <name evidence="10" type="ORF">CCMA1212_003981</name>
</gene>
<feature type="region of interest" description="Disordered" evidence="7">
    <location>
        <begin position="755"/>
        <end position="801"/>
    </location>
</feature>
<feature type="compositionally biased region" description="Low complexity" evidence="7">
    <location>
        <begin position="1"/>
        <end position="20"/>
    </location>
</feature>
<evidence type="ECO:0000256" key="1">
    <source>
        <dbReference type="ARBA" id="ARBA00004127"/>
    </source>
</evidence>
<dbReference type="InterPro" id="IPR058650">
    <property type="entry name" value="Msy1/2-like"/>
</dbReference>
<dbReference type="PANTHER" id="PTHR31323:SF15">
    <property type="entry name" value="MECHANOSENSITIVE ION CHANNEL PROTEIN MSY1"/>
    <property type="match status" value="1"/>
</dbReference>
<evidence type="ECO:0000256" key="8">
    <source>
        <dbReference type="SAM" id="Phobius"/>
    </source>
</evidence>
<evidence type="ECO:0000256" key="4">
    <source>
        <dbReference type="ARBA" id="ARBA00022989"/>
    </source>
</evidence>
<feature type="transmembrane region" description="Helical" evidence="8">
    <location>
        <begin position="308"/>
        <end position="331"/>
    </location>
</feature>
<organism evidence="10 11">
    <name type="scientific">Trichoderma ghanense</name>
    <dbReference type="NCBI Taxonomy" id="65468"/>
    <lineage>
        <taxon>Eukaryota</taxon>
        <taxon>Fungi</taxon>
        <taxon>Dikarya</taxon>
        <taxon>Ascomycota</taxon>
        <taxon>Pezizomycotina</taxon>
        <taxon>Sordariomycetes</taxon>
        <taxon>Hypocreomycetidae</taxon>
        <taxon>Hypocreales</taxon>
        <taxon>Hypocreaceae</taxon>
        <taxon>Trichoderma</taxon>
    </lineage>
</organism>
<keyword evidence="4 8" id="KW-1133">Transmembrane helix</keyword>
<dbReference type="InterPro" id="IPR011992">
    <property type="entry name" value="EF-hand-dom_pair"/>
</dbReference>
<keyword evidence="11" id="KW-1185">Reference proteome</keyword>
<evidence type="ECO:0000256" key="6">
    <source>
        <dbReference type="PIRNR" id="PIRNR017209"/>
    </source>
</evidence>
<keyword evidence="5 6" id="KW-0472">Membrane</keyword>
<feature type="region of interest" description="Disordered" evidence="7">
    <location>
        <begin position="124"/>
        <end position="156"/>
    </location>
</feature>
<feature type="transmembrane region" description="Helical" evidence="8">
    <location>
        <begin position="218"/>
        <end position="237"/>
    </location>
</feature>
<evidence type="ECO:0000256" key="5">
    <source>
        <dbReference type="ARBA" id="ARBA00023136"/>
    </source>
</evidence>
<dbReference type="InterPro" id="IPR002048">
    <property type="entry name" value="EF_hand_dom"/>
</dbReference>
<evidence type="ECO:0000313" key="10">
    <source>
        <dbReference type="EMBL" id="TFB04219.1"/>
    </source>
</evidence>
<dbReference type="InterPro" id="IPR016688">
    <property type="entry name" value="MscS-like_plants/fungi"/>
</dbReference>
<evidence type="ECO:0000313" key="11">
    <source>
        <dbReference type="Proteomes" id="UP001642720"/>
    </source>
</evidence>
<dbReference type="CDD" id="cd00051">
    <property type="entry name" value="EFh"/>
    <property type="match status" value="1"/>
</dbReference>
<evidence type="ECO:0000256" key="2">
    <source>
        <dbReference type="ARBA" id="ARBA00008017"/>
    </source>
</evidence>
<feature type="region of interest" description="Disordered" evidence="7">
    <location>
        <begin position="822"/>
        <end position="878"/>
    </location>
</feature>
<accession>A0ABY2H8E0</accession>
<dbReference type="SUPFAM" id="SSF47473">
    <property type="entry name" value="EF-hand"/>
    <property type="match status" value="1"/>
</dbReference>
<feature type="compositionally biased region" description="Basic and acidic residues" evidence="7">
    <location>
        <begin position="34"/>
        <end position="47"/>
    </location>
</feature>
<dbReference type="RefSeq" id="XP_073560420.1">
    <property type="nucleotide sequence ID" value="XM_073701308.1"/>
</dbReference>
<sequence length="878" mass="98572">MAGEPFPGASPASPPAHHAPAGPPPSHPRCVSSETDRSDEHHMDRMEEHHMARIEEQYGETDGAEVEERYDEKYEAPTLDTFNTLNTLAPTHDSNGGVTPTNHRAEANRLNDDLELLRAERLVSNQEHDQASKARTKNRHHSPEPEDAFNQHNADPVPIQRKNTDAALYKLWLFISKFPRFFRYIIYLIPGAALLLAPVLLGTYRFNGNEHAVGGTGGVYVMWFGIWLEIVWCSLWVTRMITNLIPPLFHAVARMVGSTNAPKWRDIGQRLELHTAMFLWFLAILISFKPTMDSHRAPVPDGESEKVHIHWISVVNKVIISLFVLATLNFVEKILIQWIAQSFHQRTYATRIENNKADIRQLVCLFEYAKKCLESTDTFWKGSAGNASSSGLQTPMRALHNNALHVLGKVGHVANRVGNDILGRKGADNNHPRKIVAELLRNTASAHTLARLIYRSIVREGRETVHLEDLQVAFESMEEAEAAFSMFDKDLNGDISMDEFEAVCNEIHLEKKAIAASLKDLDSVIKKLDKVFLFLIVAIAVIVFVAIFSDSTAAGLASAGSSILGLAWMLQATAQEFLQSIIFVFIKHPFDVGDRVTIYGNTGATLTGDDYYVTEISLLYTEFKKMQGHIVQAPNSLLNTLFILNQRRSNGLSDVIPLEMRFGTPAHMIDDLKARMLEFVKNNKRDYQPSIITEMTGFNQVRSCTMNMVFFHKSSFQNELLRLNRHNKFVTELMYQMVQVGIEAPLRVDPGGSREHPMYWANLPQPAANNGNNDAAPQGRPRATSSTRSIRSVPNQEPVTGGFQDVFEKRREHVLMQRMASIREKERGLQEEEEAAARASSTGLAPVTSADSQMQSRSRIFGRARSGTRSAQSNKDMV</sequence>
<dbReference type="Gene3D" id="2.30.30.60">
    <property type="match status" value="1"/>
</dbReference>
<feature type="compositionally biased region" description="Low complexity" evidence="7">
    <location>
        <begin position="764"/>
        <end position="779"/>
    </location>
</feature>
<dbReference type="InterPro" id="IPR010920">
    <property type="entry name" value="LSM_dom_sf"/>
</dbReference>
<dbReference type="SUPFAM" id="SSF50182">
    <property type="entry name" value="Sm-like ribonucleoproteins"/>
    <property type="match status" value="1"/>
</dbReference>
<feature type="transmembrane region" description="Helical" evidence="8">
    <location>
        <begin position="531"/>
        <end position="548"/>
    </location>
</feature>
<feature type="region of interest" description="Disordered" evidence="7">
    <location>
        <begin position="1"/>
        <end position="47"/>
    </location>
</feature>
<dbReference type="EMBL" id="PPTA01000004">
    <property type="protein sequence ID" value="TFB04219.1"/>
    <property type="molecule type" value="Genomic_DNA"/>
</dbReference>
<proteinExistence type="inferred from homology"/>
<dbReference type="Proteomes" id="UP001642720">
    <property type="component" value="Unassembled WGS sequence"/>
</dbReference>
<evidence type="ECO:0000259" key="9">
    <source>
        <dbReference type="PROSITE" id="PS50222"/>
    </source>
</evidence>
<protein>
    <recommendedName>
        <fullName evidence="6">Mechanosensitive ion channel protein</fullName>
    </recommendedName>
</protein>
<keyword evidence="6" id="KW-0256">Endoplasmic reticulum</keyword>
<dbReference type="PROSITE" id="PS50222">
    <property type="entry name" value="EF_HAND_2"/>
    <property type="match status" value="1"/>
</dbReference>
<dbReference type="InterPro" id="IPR023408">
    <property type="entry name" value="MscS_beta-dom_sf"/>
</dbReference>
<reference evidence="10 11" key="1">
    <citation type="submission" date="2018-01" db="EMBL/GenBank/DDBJ databases">
        <title>Genome characterization of the sugarcane-associated fungus Trichoderma ghanense CCMA-1212 and their application in lignocelulose bioconversion.</title>
        <authorList>
            <person name="Steindorff A.S."/>
            <person name="Mendes T.D."/>
            <person name="Vilela E.S.D."/>
            <person name="Rodrigues D.S."/>
            <person name="Formighieri E.F."/>
            <person name="Melo I.S."/>
            <person name="Favaro L.C.L."/>
        </authorList>
    </citation>
    <scope>NUCLEOTIDE SEQUENCE [LARGE SCALE GENOMIC DNA]</scope>
    <source>
        <strain evidence="10 11">CCMA-1212</strain>
    </source>
</reference>
<comment type="subcellular location">
    <subcellularLocation>
        <location evidence="1">Endomembrane system</location>
        <topology evidence="1">Multi-pass membrane protein</topology>
    </subcellularLocation>
    <subcellularLocation>
        <location evidence="6">Endoplasmic reticulum membrane</location>
    </subcellularLocation>
</comment>
<dbReference type="PANTHER" id="PTHR31323">
    <property type="entry name" value="MECHANOSENSITIVE ION CHANNEL PROTEIN MSY2"/>
    <property type="match status" value="1"/>
</dbReference>
<feature type="transmembrane region" description="Helical" evidence="8">
    <location>
        <begin position="184"/>
        <end position="206"/>
    </location>
</feature>
<dbReference type="Pfam" id="PF25886">
    <property type="entry name" value="Msy1"/>
    <property type="match status" value="1"/>
</dbReference>
<dbReference type="PIRSF" id="PIRSF017209">
    <property type="entry name" value="Memb_At2g17000_prd"/>
    <property type="match status" value="1"/>
</dbReference>
<comment type="caution">
    <text evidence="10">The sequence shown here is derived from an EMBL/GenBank/DDBJ whole genome shotgun (WGS) entry which is preliminary data.</text>
</comment>
<dbReference type="InterPro" id="IPR006685">
    <property type="entry name" value="MscS_channel_2nd"/>
</dbReference>
<name>A0ABY2H8E0_9HYPO</name>
<evidence type="ECO:0000256" key="3">
    <source>
        <dbReference type="ARBA" id="ARBA00022692"/>
    </source>
</evidence>
<evidence type="ECO:0000256" key="7">
    <source>
        <dbReference type="SAM" id="MobiDB-lite"/>
    </source>
</evidence>
<dbReference type="Pfam" id="PF00924">
    <property type="entry name" value="MS_channel_2nd"/>
    <property type="match status" value="1"/>
</dbReference>
<dbReference type="Gene3D" id="1.10.238.10">
    <property type="entry name" value="EF-hand"/>
    <property type="match status" value="1"/>
</dbReference>
<dbReference type="GeneID" id="300575758"/>
<feature type="compositionally biased region" description="Polar residues" evidence="7">
    <location>
        <begin position="849"/>
        <end position="858"/>
    </location>
</feature>
<feature type="compositionally biased region" description="Polar residues" evidence="7">
    <location>
        <begin position="867"/>
        <end position="878"/>
    </location>
</feature>